<dbReference type="Proteomes" id="UP000195489">
    <property type="component" value="Unassembled WGS sequence"/>
</dbReference>
<protein>
    <submittedName>
        <fullName evidence="1">Uncharacterized protein</fullName>
    </submittedName>
</protein>
<dbReference type="EMBL" id="FMIM01000301">
    <property type="protein sequence ID" value="SCL89329.1"/>
    <property type="molecule type" value="Genomic_DNA"/>
</dbReference>
<accession>A0A1D3L959</accession>
<sequence>MIDCLKRERLPVTNLIDRLSQTWARLPVAERGGSYLVNNIYYYIYEVTNLIDRLSQTRTTA</sequence>
<name>A0A1D3L959_PLACU</name>
<organism evidence="1 2">
    <name type="scientific">Plasmodium chabaudi chabaudi</name>
    <dbReference type="NCBI Taxonomy" id="31271"/>
    <lineage>
        <taxon>Eukaryota</taxon>
        <taxon>Sar</taxon>
        <taxon>Alveolata</taxon>
        <taxon>Apicomplexa</taxon>
        <taxon>Aconoidasida</taxon>
        <taxon>Haemosporida</taxon>
        <taxon>Plasmodiidae</taxon>
        <taxon>Plasmodium</taxon>
        <taxon>Plasmodium (Vinckeia)</taxon>
    </lineage>
</organism>
<proteinExistence type="predicted"/>
<dbReference type="AlphaFoldDB" id="A0A1D3L959"/>
<evidence type="ECO:0000313" key="2">
    <source>
        <dbReference type="Proteomes" id="UP000195489"/>
    </source>
</evidence>
<gene>
    <name evidence="1" type="ORF">PCHCB_000524500</name>
</gene>
<evidence type="ECO:0000313" key="1">
    <source>
        <dbReference type="EMBL" id="SCL89329.1"/>
    </source>
</evidence>
<feature type="non-terminal residue" evidence="1">
    <location>
        <position position="61"/>
    </location>
</feature>
<reference evidence="1 2" key="1">
    <citation type="submission" date="2016-08" db="EMBL/GenBank/DDBJ databases">
        <authorList>
            <consortium name="Pathogen Informatics"/>
        </authorList>
    </citation>
    <scope>NUCLEOTIDE SEQUENCE [LARGE SCALE GENOMIC DNA]</scope>
    <source>
        <strain evidence="1 2">CB</strain>
    </source>
</reference>